<dbReference type="OrthoDB" id="333024at2759"/>
<name>A0A261Y5S3_9FUNG</name>
<dbReference type="Gene3D" id="3.80.10.10">
    <property type="entry name" value="Ribonuclease Inhibitor"/>
    <property type="match status" value="2"/>
</dbReference>
<proteinExistence type="predicted"/>
<dbReference type="GO" id="GO:0005856">
    <property type="term" value="C:cytoskeleton"/>
    <property type="evidence" value="ECO:0007669"/>
    <property type="project" value="UniProtKB-SubCell"/>
</dbReference>
<organism evidence="4 5">
    <name type="scientific">Bifiguratus adelaidae</name>
    <dbReference type="NCBI Taxonomy" id="1938954"/>
    <lineage>
        <taxon>Eukaryota</taxon>
        <taxon>Fungi</taxon>
        <taxon>Fungi incertae sedis</taxon>
        <taxon>Mucoromycota</taxon>
        <taxon>Mucoromycotina</taxon>
        <taxon>Endogonomycetes</taxon>
        <taxon>Endogonales</taxon>
        <taxon>Endogonales incertae sedis</taxon>
        <taxon>Bifiguratus</taxon>
    </lineage>
</organism>
<keyword evidence="5" id="KW-1185">Reference proteome</keyword>
<dbReference type="Proteomes" id="UP000242875">
    <property type="component" value="Unassembled WGS sequence"/>
</dbReference>
<evidence type="ECO:0000313" key="4">
    <source>
        <dbReference type="EMBL" id="OZJ05990.1"/>
    </source>
</evidence>
<evidence type="ECO:0008006" key="6">
    <source>
        <dbReference type="Google" id="ProtNLM"/>
    </source>
</evidence>
<evidence type="ECO:0000256" key="1">
    <source>
        <dbReference type="ARBA" id="ARBA00004245"/>
    </source>
</evidence>
<evidence type="ECO:0000313" key="5">
    <source>
        <dbReference type="Proteomes" id="UP000242875"/>
    </source>
</evidence>
<accession>A0A261Y5S3</accession>
<dbReference type="InterPro" id="IPR032675">
    <property type="entry name" value="LRR_dom_sf"/>
</dbReference>
<dbReference type="AlphaFoldDB" id="A0A261Y5S3"/>
<comment type="caution">
    <text evidence="4">The sequence shown here is derived from an EMBL/GenBank/DDBJ whole genome shotgun (WGS) entry which is preliminary data.</text>
</comment>
<dbReference type="Pfam" id="PF00560">
    <property type="entry name" value="LRR_1"/>
    <property type="match status" value="1"/>
</dbReference>
<dbReference type="SUPFAM" id="SSF52047">
    <property type="entry name" value="RNI-like"/>
    <property type="match status" value="2"/>
</dbReference>
<dbReference type="InterPro" id="IPR052410">
    <property type="entry name" value="DRC5"/>
</dbReference>
<dbReference type="EMBL" id="MVBO01000008">
    <property type="protein sequence ID" value="OZJ05990.1"/>
    <property type="molecule type" value="Genomic_DNA"/>
</dbReference>
<dbReference type="PANTHER" id="PTHR24107:SF2">
    <property type="entry name" value="NLR FAMILY CARD DOMAIN CONTAINING 3"/>
    <property type="match status" value="1"/>
</dbReference>
<evidence type="ECO:0000256" key="3">
    <source>
        <dbReference type="ARBA" id="ARBA00023212"/>
    </source>
</evidence>
<comment type="subcellular location">
    <subcellularLocation>
        <location evidence="1">Cytoplasm</location>
        <location evidence="1">Cytoskeleton</location>
    </subcellularLocation>
</comment>
<evidence type="ECO:0000256" key="2">
    <source>
        <dbReference type="ARBA" id="ARBA00022490"/>
    </source>
</evidence>
<keyword evidence="2" id="KW-0963">Cytoplasm</keyword>
<sequence>MAWGGTPGASAWVKRLKENDPTFTSLHIFSFRRLSTSDFIDLFQALGSNTTLRELYCSGHRLTAEAANALGEALRMNTTLEKIDIGDDTLGKGESSESFQLLIAGLAQNQGLKDLNLENKGIGKDNTEEGKRNLASLGEALVHHSSLRHLNLSRNPLEEGILSRILEPLSHANVSIKLAKLELAHCNIDATGFSALLHLCQSSKVYLNYLDISGGLICPELIPLSKALAEHATLETLKMCDMATNPTTSVQSILSSCVANCLRTTSLASFWCVNNASGQITLNALRDARIPAASRLIDLRLGGNSLGDDDAALLADWFQASSADTLSSLVVDLSQNKLTATSAMQLLSKTPAHALVLAGNDLKAIGELLEQHASACTAASHSLRRLDVSCTSLSNEDFDAIYRHLCKPRETRWLPSLQKLEIAGNVKNTAQDHADWQSIAADIMEQRPDLEVLWGSRIGAPEDNAMDTTSLPPQLLQAMQ</sequence>
<dbReference type="InterPro" id="IPR001611">
    <property type="entry name" value="Leu-rich_rpt"/>
</dbReference>
<dbReference type="PANTHER" id="PTHR24107">
    <property type="entry name" value="YNEIN REGULATORY COMPLEX SUBUNIT 5"/>
    <property type="match status" value="1"/>
</dbReference>
<reference evidence="4 5" key="1">
    <citation type="journal article" date="2017" name="Mycologia">
        <title>Bifiguratus adelaidae, gen. et sp. nov., a new member of Mucoromycotina in endophytic and soil-dwelling habitats.</title>
        <authorList>
            <person name="Torres-Cruz T.J."/>
            <person name="Billingsley Tobias T.L."/>
            <person name="Almatruk M."/>
            <person name="Hesse C."/>
            <person name="Kuske C.R."/>
            <person name="Desiro A."/>
            <person name="Benucci G.M."/>
            <person name="Bonito G."/>
            <person name="Stajich J.E."/>
            <person name="Dunlap C."/>
            <person name="Arnold A.E."/>
            <person name="Porras-Alfaro A."/>
        </authorList>
    </citation>
    <scope>NUCLEOTIDE SEQUENCE [LARGE SCALE GENOMIC DNA]</scope>
    <source>
        <strain evidence="4 5">AZ0501</strain>
    </source>
</reference>
<protein>
    <recommendedName>
        <fullName evidence="6">RNI-like protein</fullName>
    </recommendedName>
</protein>
<dbReference type="SMART" id="SM00368">
    <property type="entry name" value="LRR_RI"/>
    <property type="match status" value="3"/>
</dbReference>
<gene>
    <name evidence="4" type="ORF">BZG36_01235</name>
</gene>
<keyword evidence="3" id="KW-0206">Cytoskeleton</keyword>